<name>A0A069PUD9_9BURK</name>
<dbReference type="InterPro" id="IPR018060">
    <property type="entry name" value="HTH_AraC"/>
</dbReference>
<evidence type="ECO:0000256" key="2">
    <source>
        <dbReference type="ARBA" id="ARBA00023125"/>
    </source>
</evidence>
<proteinExistence type="predicted"/>
<feature type="domain" description="HTH araC/xylS-type" evidence="4">
    <location>
        <begin position="228"/>
        <end position="330"/>
    </location>
</feature>
<accession>A0A069PUD9</accession>
<keyword evidence="6" id="KW-1185">Reference proteome</keyword>
<dbReference type="PROSITE" id="PS01124">
    <property type="entry name" value="HTH_ARAC_FAMILY_2"/>
    <property type="match status" value="1"/>
</dbReference>
<dbReference type="EMBL" id="JFHC01000007">
    <property type="protein sequence ID" value="KDR43459.1"/>
    <property type="molecule type" value="Genomic_DNA"/>
</dbReference>
<evidence type="ECO:0000259" key="4">
    <source>
        <dbReference type="PROSITE" id="PS01124"/>
    </source>
</evidence>
<keyword evidence="1" id="KW-0805">Transcription regulation</keyword>
<keyword evidence="3" id="KW-0804">Transcription</keyword>
<dbReference type="InterPro" id="IPR009057">
    <property type="entry name" value="Homeodomain-like_sf"/>
</dbReference>
<evidence type="ECO:0000313" key="6">
    <source>
        <dbReference type="Proteomes" id="UP000027466"/>
    </source>
</evidence>
<dbReference type="GO" id="GO:0003700">
    <property type="term" value="F:DNA-binding transcription factor activity"/>
    <property type="evidence" value="ECO:0007669"/>
    <property type="project" value="InterPro"/>
</dbReference>
<dbReference type="STRING" id="60547.GCA_000751215_03082"/>
<dbReference type="InterPro" id="IPR050204">
    <property type="entry name" value="AraC_XylS_family_regulators"/>
</dbReference>
<reference evidence="5 6" key="1">
    <citation type="submission" date="2014-03" db="EMBL/GenBank/DDBJ databases">
        <title>Draft Genome Sequences of Four Burkholderia Strains.</title>
        <authorList>
            <person name="Liu X.Y."/>
            <person name="Li C.X."/>
            <person name="Xu J.H."/>
        </authorList>
    </citation>
    <scope>NUCLEOTIDE SEQUENCE [LARGE SCALE GENOMIC DNA]</scope>
    <source>
        <strain evidence="5 6">DSM 50014</strain>
    </source>
</reference>
<dbReference type="RefSeq" id="WP_051672346.1">
    <property type="nucleotide sequence ID" value="NZ_CADFFX010000004.1"/>
</dbReference>
<dbReference type="Gene3D" id="1.10.10.60">
    <property type="entry name" value="Homeodomain-like"/>
    <property type="match status" value="1"/>
</dbReference>
<dbReference type="PANTHER" id="PTHR46796:SF12">
    <property type="entry name" value="HTH-TYPE DNA-BINDING TRANSCRIPTIONAL ACTIVATOR EUTR"/>
    <property type="match status" value="1"/>
</dbReference>
<dbReference type="GO" id="GO:0043565">
    <property type="term" value="F:sequence-specific DNA binding"/>
    <property type="evidence" value="ECO:0007669"/>
    <property type="project" value="InterPro"/>
</dbReference>
<organism evidence="5 6">
    <name type="scientific">Caballeronia glathei</name>
    <dbReference type="NCBI Taxonomy" id="60547"/>
    <lineage>
        <taxon>Bacteria</taxon>
        <taxon>Pseudomonadati</taxon>
        <taxon>Pseudomonadota</taxon>
        <taxon>Betaproteobacteria</taxon>
        <taxon>Burkholderiales</taxon>
        <taxon>Burkholderiaceae</taxon>
        <taxon>Caballeronia</taxon>
    </lineage>
</organism>
<evidence type="ECO:0000256" key="3">
    <source>
        <dbReference type="ARBA" id="ARBA00023163"/>
    </source>
</evidence>
<dbReference type="AlphaFoldDB" id="A0A069PUD9"/>
<dbReference type="Proteomes" id="UP000027466">
    <property type="component" value="Unassembled WGS sequence"/>
</dbReference>
<dbReference type="SUPFAM" id="SSF46689">
    <property type="entry name" value="Homeodomain-like"/>
    <property type="match status" value="1"/>
</dbReference>
<protein>
    <submittedName>
        <fullName evidence="5">AraC family transcriptional regulator</fullName>
    </submittedName>
</protein>
<evidence type="ECO:0000313" key="5">
    <source>
        <dbReference type="EMBL" id="KDR43459.1"/>
    </source>
</evidence>
<dbReference type="Pfam" id="PF12833">
    <property type="entry name" value="HTH_18"/>
    <property type="match status" value="1"/>
</dbReference>
<sequence>MTQLADPNAQDTAWSGPFCVERHLAHDADDQARAIAGWTQEYDQLTPGRFEGALTELCLDHLHLFAESTSHALRQTCEVRPDSYWFGIPAGDDACGRIGARTIAPDSLAFKPGSVEFELVTPARYRIFGIVVKRSVLLRHASEVEHMGTAQSLFAQETLCVGKARKARLCNALDAILSDAPSSIAPLSPAARENLQSQILASLFDLCMTDHAQAAPLASKPHRKWIVEAARAYVLEHRDRPVAVPELCTHLRVSRRMLQYCFQEIYGMTPVAYLRAIRLNGVRRALREASAGDAVCVQDVAAAWGFWHLSQFSSDYRKLFGARPSDTLREAIGLRAA</sequence>
<evidence type="ECO:0000256" key="1">
    <source>
        <dbReference type="ARBA" id="ARBA00023015"/>
    </source>
</evidence>
<gene>
    <name evidence="5" type="ORF">BG61_35565</name>
</gene>
<keyword evidence="2" id="KW-0238">DNA-binding</keyword>
<comment type="caution">
    <text evidence="5">The sequence shown here is derived from an EMBL/GenBank/DDBJ whole genome shotgun (WGS) entry which is preliminary data.</text>
</comment>
<dbReference type="SMART" id="SM00342">
    <property type="entry name" value="HTH_ARAC"/>
    <property type="match status" value="1"/>
</dbReference>
<dbReference type="PANTHER" id="PTHR46796">
    <property type="entry name" value="HTH-TYPE TRANSCRIPTIONAL ACTIVATOR RHAS-RELATED"/>
    <property type="match status" value="1"/>
</dbReference>